<feature type="signal peptide" evidence="1">
    <location>
        <begin position="1"/>
        <end position="19"/>
    </location>
</feature>
<dbReference type="Gene3D" id="3.30.60.30">
    <property type="match status" value="1"/>
</dbReference>
<name>A0A6A3IYP4_9STRA</name>
<evidence type="ECO:0000259" key="2">
    <source>
        <dbReference type="PROSITE" id="PS51465"/>
    </source>
</evidence>
<dbReference type="CDD" id="cd00104">
    <property type="entry name" value="KAZAL_FS"/>
    <property type="match status" value="1"/>
</dbReference>
<dbReference type="PROSITE" id="PS51465">
    <property type="entry name" value="KAZAL_2"/>
    <property type="match status" value="1"/>
</dbReference>
<organism evidence="3 4">
    <name type="scientific">Phytophthora rubi</name>
    <dbReference type="NCBI Taxonomy" id="129364"/>
    <lineage>
        <taxon>Eukaryota</taxon>
        <taxon>Sar</taxon>
        <taxon>Stramenopiles</taxon>
        <taxon>Oomycota</taxon>
        <taxon>Peronosporomycetes</taxon>
        <taxon>Peronosporales</taxon>
        <taxon>Peronosporaceae</taxon>
        <taxon>Phytophthora</taxon>
    </lineage>
</organism>
<protein>
    <recommendedName>
        <fullName evidence="2">Kazal-like domain-containing protein</fullName>
    </recommendedName>
</protein>
<dbReference type="Proteomes" id="UP000429607">
    <property type="component" value="Unassembled WGS sequence"/>
</dbReference>
<comment type="caution">
    <text evidence="3">The sequence shown here is derived from an EMBL/GenBank/DDBJ whole genome shotgun (WGS) entry which is preliminary data.</text>
</comment>
<sequence length="78" mass="8201">MKFAAVAVLASLVIIGISADGSTGCGRDLCPDDSPLVCGSNGVTYENQCEFDLENCMNGNSKWTVLHNGMCNRSEGGR</sequence>
<dbReference type="SUPFAM" id="SSF100895">
    <property type="entry name" value="Kazal-type serine protease inhibitors"/>
    <property type="match status" value="1"/>
</dbReference>
<evidence type="ECO:0000256" key="1">
    <source>
        <dbReference type="SAM" id="SignalP"/>
    </source>
</evidence>
<dbReference type="InterPro" id="IPR002350">
    <property type="entry name" value="Kazal_dom"/>
</dbReference>
<feature type="domain" description="Kazal-like" evidence="2">
    <location>
        <begin position="19"/>
        <end position="73"/>
    </location>
</feature>
<evidence type="ECO:0000313" key="4">
    <source>
        <dbReference type="Proteomes" id="UP000429607"/>
    </source>
</evidence>
<dbReference type="EMBL" id="QXFV01002614">
    <property type="protein sequence ID" value="KAE8985435.1"/>
    <property type="molecule type" value="Genomic_DNA"/>
</dbReference>
<evidence type="ECO:0000313" key="3">
    <source>
        <dbReference type="EMBL" id="KAE8985435.1"/>
    </source>
</evidence>
<accession>A0A6A3IYP4</accession>
<dbReference type="AlphaFoldDB" id="A0A6A3IYP4"/>
<dbReference type="SMART" id="SM00280">
    <property type="entry name" value="KAZAL"/>
    <property type="match status" value="1"/>
</dbReference>
<gene>
    <name evidence="3" type="ORF">PR001_g22889</name>
</gene>
<dbReference type="InterPro" id="IPR036058">
    <property type="entry name" value="Kazal_dom_sf"/>
</dbReference>
<keyword evidence="1" id="KW-0732">Signal</keyword>
<dbReference type="Pfam" id="PF07648">
    <property type="entry name" value="Kazal_2"/>
    <property type="match status" value="1"/>
</dbReference>
<proteinExistence type="predicted"/>
<reference evidence="3 4" key="1">
    <citation type="submission" date="2018-09" db="EMBL/GenBank/DDBJ databases">
        <title>Genomic investigation of the strawberry pathogen Phytophthora fragariae indicates pathogenicity is determined by transcriptional variation in three key races.</title>
        <authorList>
            <person name="Adams T.M."/>
            <person name="Armitage A.D."/>
            <person name="Sobczyk M.K."/>
            <person name="Bates H.J."/>
            <person name="Dunwell J.M."/>
            <person name="Nellist C.F."/>
            <person name="Harrison R.J."/>
        </authorList>
    </citation>
    <scope>NUCLEOTIDE SEQUENCE [LARGE SCALE GENOMIC DNA]</scope>
    <source>
        <strain evidence="3 4">SCRP249</strain>
    </source>
</reference>
<feature type="chain" id="PRO_5025672010" description="Kazal-like domain-containing protein" evidence="1">
    <location>
        <begin position="20"/>
        <end position="78"/>
    </location>
</feature>